<keyword evidence="2" id="KW-1185">Reference proteome</keyword>
<comment type="caution">
    <text evidence="1">The sequence shown here is derived from an EMBL/GenBank/DDBJ whole genome shotgun (WGS) entry which is preliminary data.</text>
</comment>
<evidence type="ECO:0000313" key="1">
    <source>
        <dbReference type="EMBL" id="GGO54519.1"/>
    </source>
</evidence>
<dbReference type="Proteomes" id="UP000656881">
    <property type="component" value="Unassembled WGS sequence"/>
</dbReference>
<proteinExistence type="predicted"/>
<evidence type="ECO:0000313" key="2">
    <source>
        <dbReference type="Proteomes" id="UP000656881"/>
    </source>
</evidence>
<dbReference type="EMBL" id="BMNG01000016">
    <property type="protein sequence ID" value="GGO54519.1"/>
    <property type="molecule type" value="Genomic_DNA"/>
</dbReference>
<protein>
    <submittedName>
        <fullName evidence="1">Uncharacterized protein</fullName>
    </submittedName>
</protein>
<organism evidence="1 2">
    <name type="scientific">Streptomyces lasiicapitis</name>
    <dbReference type="NCBI Taxonomy" id="1923961"/>
    <lineage>
        <taxon>Bacteria</taxon>
        <taxon>Bacillati</taxon>
        <taxon>Actinomycetota</taxon>
        <taxon>Actinomycetes</taxon>
        <taxon>Kitasatosporales</taxon>
        <taxon>Streptomycetaceae</taxon>
        <taxon>Streptomyces</taxon>
    </lineage>
</organism>
<sequence>MAPNQPQGLPEELVNLWETARELPKDAVQKLKDEKSTAKLGRAVHAAQGAPVAPDVIRENVEARAQYRMR</sequence>
<reference evidence="2" key="1">
    <citation type="journal article" date="2019" name="Int. J. Syst. Evol. Microbiol.">
        <title>The Global Catalogue of Microorganisms (GCM) 10K type strain sequencing project: providing services to taxonomists for standard genome sequencing and annotation.</title>
        <authorList>
            <consortium name="The Broad Institute Genomics Platform"/>
            <consortium name="The Broad Institute Genome Sequencing Center for Infectious Disease"/>
            <person name="Wu L."/>
            <person name="Ma J."/>
        </authorList>
    </citation>
    <scope>NUCLEOTIDE SEQUENCE [LARGE SCALE GENOMIC DNA]</scope>
    <source>
        <strain evidence="2">CGMCC 4.7349</strain>
    </source>
</reference>
<name>A0ABQ2MMR8_9ACTN</name>
<accession>A0ABQ2MMR8</accession>
<gene>
    <name evidence="1" type="ORF">GCM10012286_64470</name>
</gene>